<dbReference type="InterPro" id="IPR012337">
    <property type="entry name" value="RNaseH-like_sf"/>
</dbReference>
<evidence type="ECO:0000313" key="3">
    <source>
        <dbReference type="Proteomes" id="UP001174136"/>
    </source>
</evidence>
<dbReference type="EMBL" id="JAOPHQ010003980">
    <property type="protein sequence ID" value="KAK0141205.1"/>
    <property type="molecule type" value="Genomic_DNA"/>
</dbReference>
<dbReference type="SUPFAM" id="SSF53098">
    <property type="entry name" value="Ribonuclease H-like"/>
    <property type="match status" value="1"/>
</dbReference>
<evidence type="ECO:0000313" key="2">
    <source>
        <dbReference type="EMBL" id="KAK0141205.1"/>
    </source>
</evidence>
<proteinExistence type="predicted"/>
<comment type="caution">
    <text evidence="2">The sequence shown here is derived from an EMBL/GenBank/DDBJ whole genome shotgun (WGS) entry which is preliminary data.</text>
</comment>
<organism evidence="2 3">
    <name type="scientific">Merluccius polli</name>
    <name type="common">Benguela hake</name>
    <name type="synonym">Merluccius cadenati</name>
    <dbReference type="NCBI Taxonomy" id="89951"/>
    <lineage>
        <taxon>Eukaryota</taxon>
        <taxon>Metazoa</taxon>
        <taxon>Chordata</taxon>
        <taxon>Craniata</taxon>
        <taxon>Vertebrata</taxon>
        <taxon>Euteleostomi</taxon>
        <taxon>Actinopterygii</taxon>
        <taxon>Neopterygii</taxon>
        <taxon>Teleostei</taxon>
        <taxon>Neoteleostei</taxon>
        <taxon>Acanthomorphata</taxon>
        <taxon>Zeiogadaria</taxon>
        <taxon>Gadariae</taxon>
        <taxon>Gadiformes</taxon>
        <taxon>Gadoidei</taxon>
        <taxon>Merlucciidae</taxon>
        <taxon>Merluccius</taxon>
    </lineage>
</organism>
<protein>
    <submittedName>
        <fullName evidence="2">SCAN domain-containing protein 3</fullName>
    </submittedName>
</protein>
<gene>
    <name evidence="2" type="primary">ZBED9_15</name>
    <name evidence="2" type="ORF">N1851_021798</name>
</gene>
<reference evidence="2" key="1">
    <citation type="journal article" date="2023" name="Front. Mar. Sci.">
        <title>A new Merluccius polli reference genome to investigate the effects of global change in West African waters.</title>
        <authorList>
            <person name="Mateo J.L."/>
            <person name="Blanco-Fernandez C."/>
            <person name="Garcia-Vazquez E."/>
            <person name="Machado-Schiaffino G."/>
        </authorList>
    </citation>
    <scope>NUCLEOTIDE SEQUENCE</scope>
    <source>
        <strain evidence="2">C29</strain>
        <tissue evidence="2">Fin</tissue>
    </source>
</reference>
<dbReference type="GO" id="GO:0046983">
    <property type="term" value="F:protein dimerization activity"/>
    <property type="evidence" value="ECO:0007669"/>
    <property type="project" value="InterPro"/>
</dbReference>
<dbReference type="PANTHER" id="PTHR45913">
    <property type="entry name" value="EPM2A-INTERACTING PROTEIN 1"/>
    <property type="match status" value="1"/>
</dbReference>
<dbReference type="InterPro" id="IPR008906">
    <property type="entry name" value="HATC_C_dom"/>
</dbReference>
<dbReference type="Pfam" id="PF05699">
    <property type="entry name" value="Dimer_Tnp_hAT"/>
    <property type="match status" value="1"/>
</dbReference>
<feature type="domain" description="HAT C-terminal dimerisation" evidence="1">
    <location>
        <begin position="2"/>
        <end position="51"/>
    </location>
</feature>
<sequence>MEKYPNVKQAALKLLSMFGSTYVCESLFSTLELVKSKHRSALTDTHVKELLRVATTEYEPDLRKITEGKDCQKSH</sequence>
<name>A0AA47MJF9_MERPO</name>
<dbReference type="AlphaFoldDB" id="A0AA47MJF9"/>
<accession>A0AA47MJF9</accession>
<dbReference type="Proteomes" id="UP001174136">
    <property type="component" value="Unassembled WGS sequence"/>
</dbReference>
<keyword evidence="3" id="KW-1185">Reference proteome</keyword>
<evidence type="ECO:0000259" key="1">
    <source>
        <dbReference type="Pfam" id="PF05699"/>
    </source>
</evidence>
<dbReference type="PANTHER" id="PTHR45913:SF5">
    <property type="entry name" value="GENERAL TRANSCRIPTION FACTOR II-I REPEAT DOMAIN-CONTAINING PROTEIN 2A-LIKE PROTEIN"/>
    <property type="match status" value="1"/>
</dbReference>